<proteinExistence type="inferred from homology"/>
<name>A0ABN1F2Y6_9PROT</name>
<feature type="transmembrane region" description="Helical" evidence="9">
    <location>
        <begin position="57"/>
        <end position="78"/>
    </location>
</feature>
<comment type="caution">
    <text evidence="11">The sequence shown here is derived from an EMBL/GenBank/DDBJ whole genome shotgun (WGS) entry which is preliminary data.</text>
</comment>
<feature type="transmembrane region" description="Helical" evidence="9">
    <location>
        <begin position="34"/>
        <end position="50"/>
    </location>
</feature>
<dbReference type="Proteomes" id="UP001499951">
    <property type="component" value="Unassembled WGS sequence"/>
</dbReference>
<evidence type="ECO:0000313" key="11">
    <source>
        <dbReference type="EMBL" id="GAA0581062.1"/>
    </source>
</evidence>
<feature type="domain" description="CN hydrolase" evidence="10">
    <location>
        <begin position="214"/>
        <end position="436"/>
    </location>
</feature>
<keyword evidence="5 9" id="KW-0812">Transmembrane</keyword>
<keyword evidence="3" id="KW-1003">Cell membrane</keyword>
<dbReference type="InterPro" id="IPR004563">
    <property type="entry name" value="Apolipo_AcylTrfase"/>
</dbReference>
<comment type="subcellular location">
    <subcellularLocation>
        <location evidence="1">Cell membrane</location>
        <topology evidence="1">Multi-pass membrane protein</topology>
    </subcellularLocation>
</comment>
<dbReference type="PROSITE" id="PS50263">
    <property type="entry name" value="CN_HYDROLASE"/>
    <property type="match status" value="1"/>
</dbReference>
<dbReference type="Pfam" id="PF00795">
    <property type="entry name" value="CN_hydrolase"/>
    <property type="match status" value="1"/>
</dbReference>
<evidence type="ECO:0000313" key="12">
    <source>
        <dbReference type="Proteomes" id="UP001499951"/>
    </source>
</evidence>
<dbReference type="Pfam" id="PF20154">
    <property type="entry name" value="LNT_N"/>
    <property type="match status" value="1"/>
</dbReference>
<feature type="transmembrane region" description="Helical" evidence="9">
    <location>
        <begin position="111"/>
        <end position="131"/>
    </location>
</feature>
<keyword evidence="4" id="KW-0808">Transferase</keyword>
<evidence type="ECO:0000256" key="4">
    <source>
        <dbReference type="ARBA" id="ARBA00022679"/>
    </source>
</evidence>
<keyword evidence="8" id="KW-0012">Acyltransferase</keyword>
<dbReference type="InterPro" id="IPR045378">
    <property type="entry name" value="LNT_N"/>
</dbReference>
<sequence>MTRLIPWLCAALSGLLMFFSMGLAGTVAPGLGVLWVVALLAPVPVLWFAFRAERGWAAFLAAFAASALGACNILPAYAGVLPPAILVPALLTPALGFALAVAGARFVVRRVAPISGAVAFAALWTGVDYLLSLGPNGAASSPAYAQIGMPAMLQIASVFGLWGITFVVALFAAALAMFAATKERTMAVLAVAVLALDLGYGAYRLQTAPERTKVTVGLAADDTLVPLRFKEDETSALKVVKAYAGAGKTLAQQRTDLIVIPERVAVLKPEWRGTANADLETVAHGGHTAVVMGFDDRTPPRSNAALYYFANGAAPIAYAKRHLIPGLESVFEPGKKSFMTSEFTGVAVCKDMDFPASVRTEAVLQPSLYAVPAWDFDKDGAWHARLAIMRGVENGFAVARAANNGLLTVSDAYGRVIAAKATAGGGMVTLRAEVARGPGRTLYADIGDGLAYIALAMSFLLLVVAVAASKRAV</sequence>
<organism evidence="11 12">
    <name type="scientific">Rhizomicrobium electricum</name>
    <dbReference type="NCBI Taxonomy" id="480070"/>
    <lineage>
        <taxon>Bacteria</taxon>
        <taxon>Pseudomonadati</taxon>
        <taxon>Pseudomonadota</taxon>
        <taxon>Alphaproteobacteria</taxon>
        <taxon>Micropepsales</taxon>
        <taxon>Micropepsaceae</taxon>
        <taxon>Rhizomicrobium</taxon>
    </lineage>
</organism>
<evidence type="ECO:0000256" key="9">
    <source>
        <dbReference type="SAM" id="Phobius"/>
    </source>
</evidence>
<feature type="transmembrane region" description="Helical" evidence="9">
    <location>
        <begin position="151"/>
        <end position="178"/>
    </location>
</feature>
<feature type="transmembrane region" description="Helical" evidence="9">
    <location>
        <begin position="84"/>
        <end position="104"/>
    </location>
</feature>
<dbReference type="PANTHER" id="PTHR38686">
    <property type="entry name" value="APOLIPOPROTEIN N-ACYLTRANSFERASE"/>
    <property type="match status" value="1"/>
</dbReference>
<dbReference type="InterPro" id="IPR003010">
    <property type="entry name" value="C-N_Hydrolase"/>
</dbReference>
<evidence type="ECO:0000256" key="8">
    <source>
        <dbReference type="ARBA" id="ARBA00023315"/>
    </source>
</evidence>
<accession>A0ABN1F2Y6</accession>
<reference evidence="11 12" key="1">
    <citation type="journal article" date="2019" name="Int. J. Syst. Evol. Microbiol.">
        <title>The Global Catalogue of Microorganisms (GCM) 10K type strain sequencing project: providing services to taxonomists for standard genome sequencing and annotation.</title>
        <authorList>
            <consortium name="The Broad Institute Genomics Platform"/>
            <consortium name="The Broad Institute Genome Sequencing Center for Infectious Disease"/>
            <person name="Wu L."/>
            <person name="Ma J."/>
        </authorList>
    </citation>
    <scope>NUCLEOTIDE SEQUENCE [LARGE SCALE GENOMIC DNA]</scope>
    <source>
        <strain evidence="11 12">JCM 15089</strain>
    </source>
</reference>
<evidence type="ECO:0000256" key="6">
    <source>
        <dbReference type="ARBA" id="ARBA00022989"/>
    </source>
</evidence>
<keyword evidence="12" id="KW-1185">Reference proteome</keyword>
<dbReference type="PANTHER" id="PTHR38686:SF1">
    <property type="entry name" value="APOLIPOPROTEIN N-ACYLTRANSFERASE"/>
    <property type="match status" value="1"/>
</dbReference>
<evidence type="ECO:0000256" key="1">
    <source>
        <dbReference type="ARBA" id="ARBA00004651"/>
    </source>
</evidence>
<keyword evidence="6 9" id="KW-1133">Transmembrane helix</keyword>
<dbReference type="EMBL" id="BAAADD010000009">
    <property type="protein sequence ID" value="GAA0581062.1"/>
    <property type="molecule type" value="Genomic_DNA"/>
</dbReference>
<evidence type="ECO:0000256" key="3">
    <source>
        <dbReference type="ARBA" id="ARBA00022475"/>
    </source>
</evidence>
<dbReference type="Gene3D" id="3.60.110.10">
    <property type="entry name" value="Carbon-nitrogen hydrolase"/>
    <property type="match status" value="1"/>
</dbReference>
<protein>
    <submittedName>
        <fullName evidence="11">Apolipoprotein N-acyltransferase</fullName>
    </submittedName>
</protein>
<comment type="similarity">
    <text evidence="2">Belongs to the CN hydrolase family. Apolipoprotein N-acyltransferase subfamily.</text>
</comment>
<evidence type="ECO:0000256" key="2">
    <source>
        <dbReference type="ARBA" id="ARBA00010065"/>
    </source>
</evidence>
<dbReference type="RefSeq" id="WP_166934963.1">
    <property type="nucleotide sequence ID" value="NZ_BAAADD010000009.1"/>
</dbReference>
<dbReference type="SUPFAM" id="SSF56317">
    <property type="entry name" value="Carbon-nitrogen hydrolase"/>
    <property type="match status" value="1"/>
</dbReference>
<keyword evidence="7 9" id="KW-0472">Membrane</keyword>
<dbReference type="InterPro" id="IPR036526">
    <property type="entry name" value="C-N_Hydrolase_sf"/>
</dbReference>
<evidence type="ECO:0000259" key="10">
    <source>
        <dbReference type="PROSITE" id="PS50263"/>
    </source>
</evidence>
<feature type="transmembrane region" description="Helical" evidence="9">
    <location>
        <begin position="449"/>
        <end position="468"/>
    </location>
</feature>
<gene>
    <name evidence="11" type="ORF">GCM10008942_32390</name>
</gene>
<evidence type="ECO:0000256" key="7">
    <source>
        <dbReference type="ARBA" id="ARBA00023136"/>
    </source>
</evidence>
<evidence type="ECO:0000256" key="5">
    <source>
        <dbReference type="ARBA" id="ARBA00022692"/>
    </source>
</evidence>